<dbReference type="GO" id="GO:0005737">
    <property type="term" value="C:cytoplasm"/>
    <property type="evidence" value="ECO:0007669"/>
    <property type="project" value="TreeGrafter"/>
</dbReference>
<proteinExistence type="predicted"/>
<accession>A0A9W7XKR6</accession>
<dbReference type="GO" id="GO:0045505">
    <property type="term" value="F:dynein intermediate chain binding"/>
    <property type="evidence" value="ECO:0007669"/>
    <property type="project" value="TreeGrafter"/>
</dbReference>
<dbReference type="GO" id="GO:0005868">
    <property type="term" value="C:cytoplasmic dynein complex"/>
    <property type="evidence" value="ECO:0007669"/>
    <property type="project" value="TreeGrafter"/>
</dbReference>
<dbReference type="InterPro" id="IPR005334">
    <property type="entry name" value="Tctex-1-like"/>
</dbReference>
<reference evidence="1" key="1">
    <citation type="submission" date="2022-07" db="EMBL/GenBank/DDBJ databases">
        <title>Phylogenomic reconstructions and comparative analyses of Kickxellomycotina fungi.</title>
        <authorList>
            <person name="Reynolds N.K."/>
            <person name="Stajich J.E."/>
            <person name="Barry K."/>
            <person name="Grigoriev I.V."/>
            <person name="Crous P."/>
            <person name="Smith M.E."/>
        </authorList>
    </citation>
    <scope>NUCLEOTIDE SEQUENCE</scope>
    <source>
        <strain evidence="1">NBRC 105413</strain>
    </source>
</reference>
<evidence type="ECO:0000313" key="1">
    <source>
        <dbReference type="EMBL" id="KAJ1646783.1"/>
    </source>
</evidence>
<dbReference type="GO" id="GO:0007018">
    <property type="term" value="P:microtubule-based movement"/>
    <property type="evidence" value="ECO:0007669"/>
    <property type="project" value="TreeGrafter"/>
</dbReference>
<dbReference type="EMBL" id="JANBOH010000049">
    <property type="protein sequence ID" value="KAJ1646783.1"/>
    <property type="molecule type" value="Genomic_DNA"/>
</dbReference>
<organism evidence="1 2">
    <name type="scientific">Coemansia asiatica</name>
    <dbReference type="NCBI Taxonomy" id="1052880"/>
    <lineage>
        <taxon>Eukaryota</taxon>
        <taxon>Fungi</taxon>
        <taxon>Fungi incertae sedis</taxon>
        <taxon>Zoopagomycota</taxon>
        <taxon>Kickxellomycotina</taxon>
        <taxon>Kickxellomycetes</taxon>
        <taxon>Kickxellales</taxon>
        <taxon>Kickxellaceae</taxon>
        <taxon>Coemansia</taxon>
    </lineage>
</organism>
<protein>
    <submittedName>
        <fullName evidence="1">Tctex1 domain-containing protein 2</fullName>
    </submittedName>
</protein>
<sequence length="128" mass="14493">MATSTARYNNSQTTIPHPDLIHRFRTSCARPLMGDILRDELGNRRYKVEEMAGASKRISEIINKRLTKVPGLEGFKFITNVSIFQNDGQGARMFTSMVWDPDSDSAVQEIYTNESIKCVALVLAIYVY</sequence>
<name>A0A9W7XKR6_9FUNG</name>
<dbReference type="Proteomes" id="UP001145021">
    <property type="component" value="Unassembled WGS sequence"/>
</dbReference>
<gene>
    <name evidence="1" type="primary">TCTEX1D2</name>
    <name evidence="1" type="ORF">LPJ64_001774</name>
</gene>
<dbReference type="PANTHER" id="PTHR21255">
    <property type="entry name" value="T-COMPLEX-ASSOCIATED-TESTIS-EXPRESSED 1/ DYNEIN LIGHT CHAIN"/>
    <property type="match status" value="1"/>
</dbReference>
<evidence type="ECO:0000313" key="2">
    <source>
        <dbReference type="Proteomes" id="UP001145021"/>
    </source>
</evidence>
<dbReference type="Pfam" id="PF03645">
    <property type="entry name" value="Tctex-1"/>
    <property type="match status" value="1"/>
</dbReference>
<dbReference type="InterPro" id="IPR038586">
    <property type="entry name" value="Tctex-1-like_sf"/>
</dbReference>
<dbReference type="AlphaFoldDB" id="A0A9W7XKR6"/>
<dbReference type="PANTHER" id="PTHR21255:SF7">
    <property type="entry name" value="DYNEIN LIGHT CHAIN TCTEX-TYPE PROTEIN 2B"/>
    <property type="match status" value="1"/>
</dbReference>
<keyword evidence="2" id="KW-1185">Reference proteome</keyword>
<dbReference type="CDD" id="cd21459">
    <property type="entry name" value="DLC-like_TCTEX1D2"/>
    <property type="match status" value="1"/>
</dbReference>
<dbReference type="Gene3D" id="3.30.1140.40">
    <property type="entry name" value="Tctex-1"/>
    <property type="match status" value="1"/>
</dbReference>
<comment type="caution">
    <text evidence="1">The sequence shown here is derived from an EMBL/GenBank/DDBJ whole genome shotgun (WGS) entry which is preliminary data.</text>
</comment>